<gene>
    <name evidence="3" type="ORF">SG34_026590</name>
</gene>
<dbReference type="GO" id="GO:0006508">
    <property type="term" value="P:proteolysis"/>
    <property type="evidence" value="ECO:0007669"/>
    <property type="project" value="UniProtKB-KW"/>
</dbReference>
<accession>A0AAE9Z2G9</accession>
<dbReference type="PANTHER" id="PTHR24260">
    <property type="match status" value="1"/>
</dbReference>
<sequence>MKNHLWLILSLSLLSLNGHAIVMRHDVAPSHYIVNPGQYKNVVDLDFLTGTLIAPQWIVTAAHGVDPMPGGQTLTINQQEYRVSHILVHPEYNRDNQDHDIALLKLDRPVKGVTPAALYTQGDELNKQVWFVGRGYVGNGKVGVTGASEHLHHAQNTVSGTENLWISFTFNAPEKNALPLEGISGPGDSGGPAFIETASGLKIAGISSHQRGITSVEGVYGVSEHYVRVSTHQKWLNSSLQLTGKALAQASLQRPIYQAKTASQAEKTALIGSYRLKDGLELLIEACGNKLCYRWRDQGEPRVIKKSDDNLWFVPSLNRVFAIVRDSKQAITKLVLKDFRGERSAVKTSVNET</sequence>
<evidence type="ECO:0000313" key="4">
    <source>
        <dbReference type="Proteomes" id="UP000032352"/>
    </source>
</evidence>
<dbReference type="PRINTS" id="PR00722">
    <property type="entry name" value="CHYMOTRYPSIN"/>
</dbReference>
<proteinExistence type="predicted"/>
<protein>
    <submittedName>
        <fullName evidence="3">Trypsin-like serine protease</fullName>
    </submittedName>
</protein>
<keyword evidence="3" id="KW-0645">Protease</keyword>
<feature type="signal peptide" evidence="1">
    <location>
        <begin position="1"/>
        <end position="20"/>
    </location>
</feature>
<dbReference type="AlphaFoldDB" id="A0AAE9Z2G9"/>
<dbReference type="InterPro" id="IPR051333">
    <property type="entry name" value="CLIP_Serine_Protease"/>
</dbReference>
<feature type="domain" description="Peptidase S1" evidence="2">
    <location>
        <begin position="15"/>
        <end position="241"/>
    </location>
</feature>
<dbReference type="Gene3D" id="2.40.10.10">
    <property type="entry name" value="Trypsin-like serine proteases"/>
    <property type="match status" value="1"/>
</dbReference>
<dbReference type="RefSeq" id="WP_161797873.1">
    <property type="nucleotide sequence ID" value="NZ_CP059733.1"/>
</dbReference>
<dbReference type="InterPro" id="IPR001314">
    <property type="entry name" value="Peptidase_S1A"/>
</dbReference>
<dbReference type="KEGG" id="tvd:SG34_026590"/>
<evidence type="ECO:0000256" key="1">
    <source>
        <dbReference type="SAM" id="SignalP"/>
    </source>
</evidence>
<organism evidence="3 4">
    <name type="scientific">Thalassomonas viridans</name>
    <dbReference type="NCBI Taxonomy" id="137584"/>
    <lineage>
        <taxon>Bacteria</taxon>
        <taxon>Pseudomonadati</taxon>
        <taxon>Pseudomonadota</taxon>
        <taxon>Gammaproteobacteria</taxon>
        <taxon>Alteromonadales</taxon>
        <taxon>Colwelliaceae</taxon>
        <taxon>Thalassomonas</taxon>
    </lineage>
</organism>
<dbReference type="SMART" id="SM00020">
    <property type="entry name" value="Tryp_SPc"/>
    <property type="match status" value="1"/>
</dbReference>
<keyword evidence="4" id="KW-1185">Reference proteome</keyword>
<reference evidence="3 4" key="2">
    <citation type="journal article" date="2022" name="Mar. Drugs">
        <title>Bioassay-Guided Fractionation Leads to the Detection of Cholic Acid Generated by the Rare Thalassomonas sp.</title>
        <authorList>
            <person name="Pheiffer F."/>
            <person name="Schneider Y.K."/>
            <person name="Hansen E.H."/>
            <person name="Andersen J.H."/>
            <person name="Isaksson J."/>
            <person name="Busche T."/>
            <person name="R C."/>
            <person name="Kalinowski J."/>
            <person name="Zyl L.V."/>
            <person name="Trindade M."/>
        </authorList>
    </citation>
    <scope>NUCLEOTIDE SEQUENCE [LARGE SCALE GENOMIC DNA]</scope>
    <source>
        <strain evidence="3 4">XOM25</strain>
    </source>
</reference>
<dbReference type="SUPFAM" id="SSF50494">
    <property type="entry name" value="Trypsin-like serine proteases"/>
    <property type="match status" value="1"/>
</dbReference>
<dbReference type="InterPro" id="IPR001254">
    <property type="entry name" value="Trypsin_dom"/>
</dbReference>
<reference evidence="3 4" key="1">
    <citation type="journal article" date="2015" name="Genome Announc.">
        <title>Draft Genome Sequences of Marine Isolates of Thalassomonas viridans and Thalassomonas actiniarum.</title>
        <authorList>
            <person name="Olonade I."/>
            <person name="van Zyl L.J."/>
            <person name="Trindade M."/>
        </authorList>
    </citation>
    <scope>NUCLEOTIDE SEQUENCE [LARGE SCALE GENOMIC DNA]</scope>
    <source>
        <strain evidence="3 4">XOM25</strain>
    </source>
</reference>
<keyword evidence="3" id="KW-0378">Hydrolase</keyword>
<dbReference type="GO" id="GO:0004252">
    <property type="term" value="F:serine-type endopeptidase activity"/>
    <property type="evidence" value="ECO:0007669"/>
    <property type="project" value="InterPro"/>
</dbReference>
<dbReference type="PANTHER" id="PTHR24260:SF132">
    <property type="entry name" value="PEPTIDASE S1 DOMAIN-CONTAINING PROTEIN"/>
    <property type="match status" value="1"/>
</dbReference>
<keyword evidence="1" id="KW-0732">Signal</keyword>
<name>A0AAE9Z2G9_9GAMM</name>
<dbReference type="Pfam" id="PF00089">
    <property type="entry name" value="Trypsin"/>
    <property type="match status" value="1"/>
</dbReference>
<evidence type="ECO:0000313" key="3">
    <source>
        <dbReference type="EMBL" id="WDE04839.1"/>
    </source>
</evidence>
<dbReference type="InterPro" id="IPR009003">
    <property type="entry name" value="Peptidase_S1_PA"/>
</dbReference>
<dbReference type="Proteomes" id="UP000032352">
    <property type="component" value="Chromosome"/>
</dbReference>
<evidence type="ECO:0000259" key="2">
    <source>
        <dbReference type="PROSITE" id="PS50240"/>
    </source>
</evidence>
<feature type="chain" id="PRO_5042187175" evidence="1">
    <location>
        <begin position="21"/>
        <end position="353"/>
    </location>
</feature>
<dbReference type="EMBL" id="CP059733">
    <property type="protein sequence ID" value="WDE04839.1"/>
    <property type="molecule type" value="Genomic_DNA"/>
</dbReference>
<dbReference type="PROSITE" id="PS50240">
    <property type="entry name" value="TRYPSIN_DOM"/>
    <property type="match status" value="1"/>
</dbReference>
<dbReference type="InterPro" id="IPR043504">
    <property type="entry name" value="Peptidase_S1_PA_chymotrypsin"/>
</dbReference>